<name>A0A0U5C6D7_9BACL</name>
<sequence>MSDSITNSASNQADPEQDYIHFKANILDKEGELTYISNELTRISNSKQFLPGWYFFRDHFLNKHYGSHATNFLINILDGQLPNLNHLLAPNKQAELGLFAHKHRAFLSRTTTASRNPFSLAYIDTSWSDYENLVLNFLRADGESLELHFDLDQKIRFILFMLNQIPGDLVRYNKHLDSQYFEDLQKISKSLSERVSTDE</sequence>
<protein>
    <submittedName>
        <fullName evidence="1">Uncharacterized protein</fullName>
    </submittedName>
</protein>
<proteinExistence type="predicted"/>
<accession>A0A0U5C6D7</accession>
<dbReference type="Proteomes" id="UP000217696">
    <property type="component" value="Chromosome"/>
</dbReference>
<gene>
    <name evidence="1" type="ORF">CB4_01761</name>
</gene>
<dbReference type="KEGG" id="asoc:CB4_01761"/>
<evidence type="ECO:0000313" key="1">
    <source>
        <dbReference type="EMBL" id="BAU27587.1"/>
    </source>
</evidence>
<organism evidence="1 2">
    <name type="scientific">Aneurinibacillus soli</name>
    <dbReference type="NCBI Taxonomy" id="1500254"/>
    <lineage>
        <taxon>Bacteria</taxon>
        <taxon>Bacillati</taxon>
        <taxon>Bacillota</taxon>
        <taxon>Bacilli</taxon>
        <taxon>Bacillales</taxon>
        <taxon>Paenibacillaceae</taxon>
        <taxon>Aneurinibacillus group</taxon>
        <taxon>Aneurinibacillus</taxon>
    </lineage>
</organism>
<reference evidence="1 2" key="1">
    <citation type="submission" date="2015-12" db="EMBL/GenBank/DDBJ databases">
        <title>Genome sequence of Aneurinibacillus soli.</title>
        <authorList>
            <person name="Lee J.S."/>
            <person name="Lee K.C."/>
            <person name="Kim K.K."/>
            <person name="Lee B.W."/>
        </authorList>
    </citation>
    <scope>NUCLEOTIDE SEQUENCE [LARGE SCALE GENOMIC DNA]</scope>
    <source>
        <strain evidence="1 2">CB4</strain>
    </source>
</reference>
<evidence type="ECO:0000313" key="2">
    <source>
        <dbReference type="Proteomes" id="UP000217696"/>
    </source>
</evidence>
<dbReference type="EMBL" id="AP017312">
    <property type="protein sequence ID" value="BAU27587.1"/>
    <property type="molecule type" value="Genomic_DNA"/>
</dbReference>
<dbReference type="AlphaFoldDB" id="A0A0U5C6D7"/>
<keyword evidence="2" id="KW-1185">Reference proteome</keyword>
<dbReference type="RefSeq" id="WP_096465046.1">
    <property type="nucleotide sequence ID" value="NZ_AP017312.1"/>
</dbReference>